<keyword evidence="2" id="KW-0813">Transport</keyword>
<evidence type="ECO:0000256" key="4">
    <source>
        <dbReference type="ARBA" id="ARBA00022927"/>
    </source>
</evidence>
<gene>
    <name evidence="9" type="ordered locus">Sfla_5507</name>
</gene>
<sequence length="147" mass="15724">MFSDVGVLELATLVVLALVLYGPDKLPEAIRTVSAVIRKFREFSEDAKRDVRDGLGPEFEDFEFEDLHPRTFVRKHLLDDDGAGLEGIRDALDPRPELKGALDAVRDAAGAEGVRDSPAGPGEGPVSPRKGEGAPPAGRPPVDPDAT</sequence>
<dbReference type="GO" id="GO:0016020">
    <property type="term" value="C:membrane"/>
    <property type="evidence" value="ECO:0007669"/>
    <property type="project" value="UniProtKB-ARBA"/>
</dbReference>
<dbReference type="Proteomes" id="UP000002066">
    <property type="component" value="Chromosome"/>
</dbReference>
<feature type="region of interest" description="Disordered" evidence="8">
    <location>
        <begin position="99"/>
        <end position="147"/>
    </location>
</feature>
<dbReference type="KEGG" id="sfa:Sfla_5507"/>
<organism evidence="9 10">
    <name type="scientific">Streptomyces pratensis (strain ATCC 33331 / IAF-45CD)</name>
    <dbReference type="NCBI Taxonomy" id="591167"/>
    <lineage>
        <taxon>Bacteria</taxon>
        <taxon>Bacillati</taxon>
        <taxon>Actinomycetota</taxon>
        <taxon>Actinomycetes</taxon>
        <taxon>Kitasatosporales</taxon>
        <taxon>Streptomycetaceae</taxon>
        <taxon>Streptomyces</taxon>
    </lineage>
</organism>
<evidence type="ECO:0000256" key="1">
    <source>
        <dbReference type="ARBA" id="ARBA00004167"/>
    </source>
</evidence>
<evidence type="ECO:0000256" key="8">
    <source>
        <dbReference type="SAM" id="MobiDB-lite"/>
    </source>
</evidence>
<keyword evidence="3" id="KW-0812">Transmembrane</keyword>
<comment type="subcellular location">
    <subcellularLocation>
        <location evidence="1">Membrane</location>
        <topology evidence="1">Single-pass membrane protein</topology>
    </subcellularLocation>
</comment>
<dbReference type="OrthoDB" id="3267321at2"/>
<dbReference type="InterPro" id="IPR003369">
    <property type="entry name" value="TatA/B/E"/>
</dbReference>
<keyword evidence="6" id="KW-0811">Translocation</keyword>
<keyword evidence="5" id="KW-1133">Transmembrane helix</keyword>
<name>A0A8D3WN27_STRFA</name>
<reference evidence="9 10" key="1">
    <citation type="submission" date="2011-01" db="EMBL/GenBank/DDBJ databases">
        <title>Complete sequence of chromosome of Streptomyces flavogriseus ATCC 33331.</title>
        <authorList>
            <consortium name="US DOE Joint Genome Institute"/>
            <person name="Lucas S."/>
            <person name="Copeland A."/>
            <person name="Lapidus A."/>
            <person name="Cheng J.-F."/>
            <person name="Goodwin L."/>
            <person name="Pitluck S."/>
            <person name="Davenport K."/>
            <person name="Detter J.C."/>
            <person name="Han C."/>
            <person name="Tapia R."/>
            <person name="Land M."/>
            <person name="Hauser L."/>
            <person name="Kyrpides N."/>
            <person name="Ivanova N."/>
            <person name="Ovchinnikova G."/>
            <person name="Pagani I."/>
            <person name="Brumm P."/>
            <person name="Mead D."/>
            <person name="Woyke T."/>
        </authorList>
    </citation>
    <scope>NUCLEOTIDE SEQUENCE [LARGE SCALE GENOMIC DNA]</scope>
    <source>
        <strain evidence="10">ATCC 33331 / IAF-45CD</strain>
    </source>
</reference>
<dbReference type="GO" id="GO:0015031">
    <property type="term" value="P:protein transport"/>
    <property type="evidence" value="ECO:0007669"/>
    <property type="project" value="UniProtKB-KW"/>
</dbReference>
<keyword evidence="4" id="KW-0653">Protein transport</keyword>
<evidence type="ECO:0000256" key="7">
    <source>
        <dbReference type="ARBA" id="ARBA00023136"/>
    </source>
</evidence>
<evidence type="ECO:0000256" key="6">
    <source>
        <dbReference type="ARBA" id="ARBA00023010"/>
    </source>
</evidence>
<evidence type="ECO:0000256" key="5">
    <source>
        <dbReference type="ARBA" id="ARBA00022989"/>
    </source>
</evidence>
<evidence type="ECO:0000313" key="10">
    <source>
        <dbReference type="Proteomes" id="UP000002066"/>
    </source>
</evidence>
<accession>A0A8D3WN27</accession>
<evidence type="ECO:0000313" key="9">
    <source>
        <dbReference type="EMBL" id="ADW06903.1"/>
    </source>
</evidence>
<dbReference type="NCBIfam" id="NF002377">
    <property type="entry name" value="PRK01371.1-4"/>
    <property type="match status" value="1"/>
</dbReference>
<dbReference type="Gene3D" id="1.20.5.3310">
    <property type="match status" value="1"/>
</dbReference>
<protein>
    <submittedName>
        <fullName evidence="9">Sec-independent translocase</fullName>
    </submittedName>
</protein>
<evidence type="ECO:0000256" key="3">
    <source>
        <dbReference type="ARBA" id="ARBA00022692"/>
    </source>
</evidence>
<feature type="compositionally biased region" description="Pro residues" evidence="8">
    <location>
        <begin position="137"/>
        <end position="147"/>
    </location>
</feature>
<dbReference type="PRINTS" id="PR01506">
    <property type="entry name" value="TATBPROTEIN"/>
</dbReference>
<dbReference type="EMBL" id="CP002475">
    <property type="protein sequence ID" value="ADW06903.1"/>
    <property type="molecule type" value="Genomic_DNA"/>
</dbReference>
<proteinExistence type="predicted"/>
<evidence type="ECO:0000256" key="2">
    <source>
        <dbReference type="ARBA" id="ARBA00022448"/>
    </source>
</evidence>
<keyword evidence="7" id="KW-0472">Membrane</keyword>
<dbReference type="Pfam" id="PF02416">
    <property type="entry name" value="TatA_B_E"/>
    <property type="match status" value="1"/>
</dbReference>
<dbReference type="AlphaFoldDB" id="A0A8D3WN27"/>